<dbReference type="NCBIfam" id="TIGR00254">
    <property type="entry name" value="GGDEF"/>
    <property type="match status" value="1"/>
</dbReference>
<dbReference type="InterPro" id="IPR035919">
    <property type="entry name" value="EAL_sf"/>
</dbReference>
<dbReference type="SUPFAM" id="SSF141868">
    <property type="entry name" value="EAL domain-like"/>
    <property type="match status" value="1"/>
</dbReference>
<gene>
    <name evidence="4" type="ORF">RZN05_06495</name>
</gene>
<dbReference type="InterPro" id="IPR001633">
    <property type="entry name" value="EAL_dom"/>
</dbReference>
<dbReference type="Proteomes" id="UP001273531">
    <property type="component" value="Unassembled WGS sequence"/>
</dbReference>
<dbReference type="CDD" id="cd01949">
    <property type="entry name" value="GGDEF"/>
    <property type="match status" value="1"/>
</dbReference>
<keyword evidence="1" id="KW-1133">Transmembrane helix</keyword>
<evidence type="ECO:0000313" key="4">
    <source>
        <dbReference type="EMBL" id="MDV3456629.1"/>
    </source>
</evidence>
<keyword evidence="1" id="KW-0472">Membrane</keyword>
<evidence type="ECO:0000259" key="2">
    <source>
        <dbReference type="PROSITE" id="PS50883"/>
    </source>
</evidence>
<accession>A0ABU3Y5S2</accession>
<name>A0ABU3Y5S2_9SPHN</name>
<feature type="transmembrane region" description="Helical" evidence="1">
    <location>
        <begin position="89"/>
        <end position="114"/>
    </location>
</feature>
<evidence type="ECO:0000313" key="5">
    <source>
        <dbReference type="Proteomes" id="UP001273531"/>
    </source>
</evidence>
<dbReference type="Gene3D" id="3.20.20.450">
    <property type="entry name" value="EAL domain"/>
    <property type="match status" value="1"/>
</dbReference>
<evidence type="ECO:0000259" key="3">
    <source>
        <dbReference type="PROSITE" id="PS50887"/>
    </source>
</evidence>
<dbReference type="InterPro" id="IPR000160">
    <property type="entry name" value="GGDEF_dom"/>
</dbReference>
<comment type="caution">
    <text evidence="4">The sequence shown here is derived from an EMBL/GenBank/DDBJ whole genome shotgun (WGS) entry which is preliminary data.</text>
</comment>
<dbReference type="SUPFAM" id="SSF55073">
    <property type="entry name" value="Nucleotide cyclase"/>
    <property type="match status" value="1"/>
</dbReference>
<organism evidence="4 5">
    <name type="scientific">Sphingomonas agrestis</name>
    <dbReference type="NCBI Taxonomy" id="3080540"/>
    <lineage>
        <taxon>Bacteria</taxon>
        <taxon>Pseudomonadati</taxon>
        <taxon>Pseudomonadota</taxon>
        <taxon>Alphaproteobacteria</taxon>
        <taxon>Sphingomonadales</taxon>
        <taxon>Sphingomonadaceae</taxon>
        <taxon>Sphingomonas</taxon>
    </lineage>
</organism>
<dbReference type="EMBL" id="JAWJEJ010000001">
    <property type="protein sequence ID" value="MDV3456629.1"/>
    <property type="molecule type" value="Genomic_DNA"/>
</dbReference>
<dbReference type="Pfam" id="PF00990">
    <property type="entry name" value="GGDEF"/>
    <property type="match status" value="1"/>
</dbReference>
<feature type="domain" description="EAL" evidence="2">
    <location>
        <begin position="390"/>
        <end position="638"/>
    </location>
</feature>
<dbReference type="InterPro" id="IPR043128">
    <property type="entry name" value="Rev_trsase/Diguanyl_cyclase"/>
</dbReference>
<keyword evidence="5" id="KW-1185">Reference proteome</keyword>
<feature type="transmembrane region" description="Helical" evidence="1">
    <location>
        <begin position="120"/>
        <end position="141"/>
    </location>
</feature>
<feature type="domain" description="GGDEF" evidence="3">
    <location>
        <begin position="250"/>
        <end position="381"/>
    </location>
</feature>
<sequence>MLRLSFPAEPIDSDQERAILVEQFRALRKQVPLMYVMMFVDAAFLSFAAHGTVSPYWSLGMPAALALFSGIRALFWLQRRSFTPAPEAIPRYLTGTIIVAAILSFGFGSWGLVLYAEGDLVRRACIALYIFIGAISCCYCLHPLPRAGQAVLLFGALPATLCLIFSGDWFLCGLGVNILLVATVILRILRTSHAGFIEVLASRTDMAAEKRRAQGAEQRAHQLAYHDPLTGLPNRRALAEALENRTADGDPLGLLVIDLDHFKSVNDVHGHPVGDQLLRDVAARLSAVVAEQGTSYRLGGDEFAVIVEAGAEGARRTANAIVHAMRKPFGSFDLVHHIGASVGISLYPDDALDRETLMRRADIALYAAKQSGRSQHCAFEPMLDAEIRRRAAIESEMREAMAADAFVPYYQPIVDLRSGTTFGYELLARWRRADGEEIGPDQFIPIAEECGLINELMLRLLRRACAETRHWNTIIAINVSPTQLRDPWFSQKVLAVLKQEQFPPPRLSIEITENALIADAESAKQTVESLKNQGIRLALDDFGTGYSSLQHLQMLPFDKIKIDRTYIRAIERDPAALRMVRAMIAMAQTLGLPVVAEGIETAATARIVRELGCRLGQGFLFGHAMACADVEAHGIEGWIQLA</sequence>
<dbReference type="SMART" id="SM00267">
    <property type="entry name" value="GGDEF"/>
    <property type="match status" value="1"/>
</dbReference>
<dbReference type="Gene3D" id="3.30.70.270">
    <property type="match status" value="1"/>
</dbReference>
<dbReference type="SMART" id="SM00052">
    <property type="entry name" value="EAL"/>
    <property type="match status" value="1"/>
</dbReference>
<dbReference type="PANTHER" id="PTHR33121">
    <property type="entry name" value="CYCLIC DI-GMP PHOSPHODIESTERASE PDEF"/>
    <property type="match status" value="1"/>
</dbReference>
<feature type="transmembrane region" description="Helical" evidence="1">
    <location>
        <begin position="33"/>
        <end position="50"/>
    </location>
</feature>
<feature type="transmembrane region" description="Helical" evidence="1">
    <location>
        <begin position="153"/>
        <end position="186"/>
    </location>
</feature>
<keyword evidence="1" id="KW-0812">Transmembrane</keyword>
<protein>
    <submittedName>
        <fullName evidence="4">EAL domain-containing protein</fullName>
    </submittedName>
</protein>
<feature type="transmembrane region" description="Helical" evidence="1">
    <location>
        <begin position="56"/>
        <end position="77"/>
    </location>
</feature>
<dbReference type="InterPro" id="IPR029787">
    <property type="entry name" value="Nucleotide_cyclase"/>
</dbReference>
<dbReference type="PANTHER" id="PTHR33121:SF70">
    <property type="entry name" value="SIGNALING PROTEIN YKOW"/>
    <property type="match status" value="1"/>
</dbReference>
<reference evidence="4 5" key="1">
    <citation type="submission" date="2023-10" db="EMBL/GenBank/DDBJ databases">
        <title>Sphingomonas sp. HF-S4 16S ribosomal RNA gene Genome sequencing and assembly.</title>
        <authorList>
            <person name="Lee H."/>
        </authorList>
    </citation>
    <scope>NUCLEOTIDE SEQUENCE [LARGE SCALE GENOMIC DNA]</scope>
    <source>
        <strain evidence="4 5">HF-S4</strain>
    </source>
</reference>
<dbReference type="PROSITE" id="PS50887">
    <property type="entry name" value="GGDEF"/>
    <property type="match status" value="1"/>
</dbReference>
<dbReference type="RefSeq" id="WP_317225805.1">
    <property type="nucleotide sequence ID" value="NZ_JAWJEJ010000001.1"/>
</dbReference>
<proteinExistence type="predicted"/>
<dbReference type="Pfam" id="PF00563">
    <property type="entry name" value="EAL"/>
    <property type="match status" value="1"/>
</dbReference>
<evidence type="ECO:0000256" key="1">
    <source>
        <dbReference type="SAM" id="Phobius"/>
    </source>
</evidence>
<dbReference type="CDD" id="cd01948">
    <property type="entry name" value="EAL"/>
    <property type="match status" value="1"/>
</dbReference>
<dbReference type="PROSITE" id="PS50883">
    <property type="entry name" value="EAL"/>
    <property type="match status" value="1"/>
</dbReference>
<dbReference type="InterPro" id="IPR050706">
    <property type="entry name" value="Cyclic-di-GMP_PDE-like"/>
</dbReference>